<name>A0A3Q7F7B6_SOLLC</name>
<organism evidence="2">
    <name type="scientific">Solanum lycopersicum</name>
    <name type="common">Tomato</name>
    <name type="synonym">Lycopersicon esculentum</name>
    <dbReference type="NCBI Taxonomy" id="4081"/>
    <lineage>
        <taxon>Eukaryota</taxon>
        <taxon>Viridiplantae</taxon>
        <taxon>Streptophyta</taxon>
        <taxon>Embryophyta</taxon>
        <taxon>Tracheophyta</taxon>
        <taxon>Spermatophyta</taxon>
        <taxon>Magnoliopsida</taxon>
        <taxon>eudicotyledons</taxon>
        <taxon>Gunneridae</taxon>
        <taxon>Pentapetalae</taxon>
        <taxon>asterids</taxon>
        <taxon>lamiids</taxon>
        <taxon>Solanales</taxon>
        <taxon>Solanaceae</taxon>
        <taxon>Solanoideae</taxon>
        <taxon>Solaneae</taxon>
        <taxon>Solanum</taxon>
        <taxon>Solanum subgen. Lycopersicon</taxon>
    </lineage>
</organism>
<accession>A0A3Q7F7B6</accession>
<protein>
    <submittedName>
        <fullName evidence="2">Uncharacterized protein</fullName>
    </submittedName>
</protein>
<evidence type="ECO:0000313" key="2">
    <source>
        <dbReference type="EnsemblPlants" id="Solyc01g098290.1.1.1"/>
    </source>
</evidence>
<keyword evidence="3" id="KW-1185">Reference proteome</keyword>
<dbReference type="InParanoid" id="A0A3Q7F7B6"/>
<proteinExistence type="predicted"/>
<dbReference type="AlphaFoldDB" id="A0A3Q7F7B6"/>
<evidence type="ECO:0000256" key="1">
    <source>
        <dbReference type="SAM" id="MobiDB-lite"/>
    </source>
</evidence>
<feature type="region of interest" description="Disordered" evidence="1">
    <location>
        <begin position="1"/>
        <end position="22"/>
    </location>
</feature>
<dbReference type="Gramene" id="Solyc01g098290.1.1">
    <property type="protein sequence ID" value="Solyc01g098290.1.1.1"/>
    <property type="gene ID" value="Solyc01g098290.1"/>
</dbReference>
<dbReference type="PaxDb" id="4081-Solyc01g098290.1.1"/>
<evidence type="ECO:0000313" key="3">
    <source>
        <dbReference type="Proteomes" id="UP000004994"/>
    </source>
</evidence>
<dbReference type="EnsemblPlants" id="Solyc01g098290.1.1">
    <property type="protein sequence ID" value="Solyc01g098290.1.1.1"/>
    <property type="gene ID" value="Solyc01g098290.1"/>
</dbReference>
<sequence>MKCSSNTNEKHSTNKKHKYKQNIEAEGSPKEAFSAGSCWKQSLELARLLFGVLFTGVEAHWWWGFVVVGRSC</sequence>
<reference evidence="2" key="1">
    <citation type="journal article" date="2012" name="Nature">
        <title>The tomato genome sequence provides insights into fleshy fruit evolution.</title>
        <authorList>
            <consortium name="Tomato Genome Consortium"/>
        </authorList>
    </citation>
    <scope>NUCLEOTIDE SEQUENCE [LARGE SCALE GENOMIC DNA]</scope>
    <source>
        <strain evidence="2">cv. Heinz 1706</strain>
    </source>
</reference>
<reference evidence="2" key="2">
    <citation type="submission" date="2019-01" db="UniProtKB">
        <authorList>
            <consortium name="EnsemblPlants"/>
        </authorList>
    </citation>
    <scope>IDENTIFICATION</scope>
    <source>
        <strain evidence="2">cv. Heinz 1706</strain>
    </source>
</reference>
<dbReference type="Proteomes" id="UP000004994">
    <property type="component" value="Chromosome 1"/>
</dbReference>